<evidence type="ECO:0000259" key="4">
    <source>
        <dbReference type="Pfam" id="PF01764"/>
    </source>
</evidence>
<keyword evidence="3" id="KW-0812">Transmembrane</keyword>
<dbReference type="GO" id="GO:0006629">
    <property type="term" value="P:lipid metabolic process"/>
    <property type="evidence" value="ECO:0007669"/>
    <property type="project" value="InterPro"/>
</dbReference>
<name>A0A166JFE5_DAUCS</name>
<dbReference type="KEGG" id="dcr:108204471"/>
<dbReference type="OrthoDB" id="438440at2759"/>
<dbReference type="Gene3D" id="3.40.50.1820">
    <property type="entry name" value="alpha/beta hydrolase"/>
    <property type="match status" value="1"/>
</dbReference>
<sequence>MDWSLHQRVESWIREQRTKISWAVKWPVVVINWPWTNGQQQRKRIKEEFEKRKRQLVKLCHAVKADSLSDLQDILCCLLLSECVYKRPDTELLRSVNKFKADFGSQIVSIERVQPSSDHVPHRYLLAEAGDTLYASFIGTKQYKDVMVDANILQGAIFHEDDEDHDGSKTSESVEVDNQNKNAADTNIHGVRQLKSSVKPAAHRGFMARAKGIPALELYRLAQKKKRKLVLCGHSLGGAVAVLATLAILRVIAASSSTKEYEKVQVKCITFSQPPVGNAALRDYVNRKDWQQYFKTYCIPEDLVPRILSPAYFHHYNTQTPTVRANGDDETSSVLLPKSDDKLDSKKPEKLRESNGEQLVLGMGPLQSSFWRLSKLVPIEAVRRHIYRFKEKSEDPTEMSFSIDPSRASSIEDVVAAPQSLEIQEDSDGISLTPISEKNREGSKTERSSGKNYRAGGDIRTWRRVPYLPSYVPFGQLYLLGSSSVEALSGAEYSKLTSVKSVISELRERLQSHSMRSYRSRFQRIFDVCMNDSFSTFLGIDQLQQFPQLQKWIGSSVAGSVELGHIVESPVIRTATSVAPLGWNGIPGDKNSDALKVDITGIRLHLCSLVQARVNGIWCSTTVESFPPEPTCTTNHHELKPDIQSIRILVGPPLKRPPKNQRLIDSLLSKFSSADSNSTNLRSDQNIRASHLGKIICPQGLDDVVVFCTTDFSTIFKEVHVRTRRVQLIGLEGAGKTSLLKAILAKGRLPAAARAEDAHTEIVEEGVSGGLCYSDSAGINLQDLSKEVSSFRDKLWLGVRDLSKKIDCIVLVHNLSHQIPRCSHANAQEQPALSLLLDEAKALGVPWILAITNKFSLNAHQQKAAVDAILQAYQASPSRTEIINSCSYVVPSVANTTPSGLSTERDSDAKLAALNLIFAPINLVRKPFQKKSASLPVEGVSALCRIVKRVLRDHEEAALQELARDRLLLESAREHAVAADAIREAQARANSLTAAAVGGSLGAGLGIVMAIALGAASALRKP</sequence>
<dbReference type="AlphaFoldDB" id="A0A166JFE5"/>
<gene>
    <name evidence="5" type="ORF">DCAR_0105186</name>
</gene>
<feature type="region of interest" description="Disordered" evidence="2">
    <location>
        <begin position="320"/>
        <end position="355"/>
    </location>
</feature>
<evidence type="ECO:0000256" key="2">
    <source>
        <dbReference type="SAM" id="MobiDB-lite"/>
    </source>
</evidence>
<dbReference type="Proteomes" id="UP000077755">
    <property type="component" value="Chromosome 1"/>
</dbReference>
<evidence type="ECO:0000313" key="6">
    <source>
        <dbReference type="Proteomes" id="UP000077755"/>
    </source>
</evidence>
<feature type="compositionally biased region" description="Basic and acidic residues" evidence="2">
    <location>
        <begin position="338"/>
        <end position="355"/>
    </location>
</feature>
<dbReference type="EMBL" id="CP093343">
    <property type="protein sequence ID" value="WOG85992.1"/>
    <property type="molecule type" value="Genomic_DNA"/>
</dbReference>
<organism evidence="5 6">
    <name type="scientific">Daucus carota subsp. sativus</name>
    <name type="common">Carrot</name>
    <dbReference type="NCBI Taxonomy" id="79200"/>
    <lineage>
        <taxon>Eukaryota</taxon>
        <taxon>Viridiplantae</taxon>
        <taxon>Streptophyta</taxon>
        <taxon>Embryophyta</taxon>
        <taxon>Tracheophyta</taxon>
        <taxon>Spermatophyta</taxon>
        <taxon>Magnoliopsida</taxon>
        <taxon>eudicotyledons</taxon>
        <taxon>Gunneridae</taxon>
        <taxon>Pentapetalae</taxon>
        <taxon>asterids</taxon>
        <taxon>campanulids</taxon>
        <taxon>Apiales</taxon>
        <taxon>Apiaceae</taxon>
        <taxon>Apioideae</taxon>
        <taxon>Scandiceae</taxon>
        <taxon>Daucinae</taxon>
        <taxon>Daucus</taxon>
        <taxon>Daucus sect. Daucus</taxon>
    </lineage>
</organism>
<evidence type="ECO:0000313" key="5">
    <source>
        <dbReference type="EMBL" id="WOG85992.1"/>
    </source>
</evidence>
<keyword evidence="6" id="KW-1185">Reference proteome</keyword>
<dbReference type="PANTHER" id="PTHR47523:SF1">
    <property type="entry name" value="F21O3.11 PROTEIN"/>
    <property type="match status" value="1"/>
</dbReference>
<dbReference type="InterPro" id="IPR002921">
    <property type="entry name" value="Fungal_lipase-type"/>
</dbReference>
<feature type="region of interest" description="Disordered" evidence="2">
    <location>
        <begin position="426"/>
        <end position="453"/>
    </location>
</feature>
<proteinExistence type="predicted"/>
<feature type="transmembrane region" description="Helical" evidence="3">
    <location>
        <begin position="992"/>
        <end position="1019"/>
    </location>
</feature>
<dbReference type="PANTHER" id="PTHR47523">
    <property type="entry name" value="F21O3.11 PROTEIN"/>
    <property type="match status" value="1"/>
</dbReference>
<feature type="domain" description="Fungal lipase-type" evidence="4">
    <location>
        <begin position="199"/>
        <end position="307"/>
    </location>
</feature>
<feature type="compositionally biased region" description="Basic and acidic residues" evidence="2">
    <location>
        <begin position="437"/>
        <end position="449"/>
    </location>
</feature>
<keyword evidence="3" id="KW-0472">Membrane</keyword>
<evidence type="ECO:0000256" key="1">
    <source>
        <dbReference type="ARBA" id="ARBA00022801"/>
    </source>
</evidence>
<dbReference type="SUPFAM" id="SSF52540">
    <property type="entry name" value="P-loop containing nucleoside triphosphate hydrolases"/>
    <property type="match status" value="1"/>
</dbReference>
<accession>A0A166JFE5</accession>
<dbReference type="Gene3D" id="3.40.50.300">
    <property type="entry name" value="P-loop containing nucleotide triphosphate hydrolases"/>
    <property type="match status" value="1"/>
</dbReference>
<dbReference type="GO" id="GO:0016787">
    <property type="term" value="F:hydrolase activity"/>
    <property type="evidence" value="ECO:0007669"/>
    <property type="project" value="UniProtKB-KW"/>
</dbReference>
<feature type="transmembrane region" description="Helical" evidence="3">
    <location>
        <begin position="229"/>
        <end position="253"/>
    </location>
</feature>
<dbReference type="SUPFAM" id="SSF53474">
    <property type="entry name" value="alpha/beta-Hydrolases"/>
    <property type="match status" value="1"/>
</dbReference>
<dbReference type="OMA" id="DYFKSYC"/>
<reference evidence="5" key="1">
    <citation type="journal article" date="2016" name="Nat. Genet.">
        <title>A high-quality carrot genome assembly provides new insights into carotenoid accumulation and asterid genome evolution.</title>
        <authorList>
            <person name="Iorizzo M."/>
            <person name="Ellison S."/>
            <person name="Senalik D."/>
            <person name="Zeng P."/>
            <person name="Satapoomin P."/>
            <person name="Huang J."/>
            <person name="Bowman M."/>
            <person name="Iovene M."/>
            <person name="Sanseverino W."/>
            <person name="Cavagnaro P."/>
            <person name="Yildiz M."/>
            <person name="Macko-Podgorni A."/>
            <person name="Moranska E."/>
            <person name="Grzebelus E."/>
            <person name="Grzebelus D."/>
            <person name="Ashrafi H."/>
            <person name="Zheng Z."/>
            <person name="Cheng S."/>
            <person name="Spooner D."/>
            <person name="Van Deynze A."/>
            <person name="Simon P."/>
        </authorList>
    </citation>
    <scope>NUCLEOTIDE SEQUENCE</scope>
    <source>
        <tissue evidence="5">Leaf</tissue>
    </source>
</reference>
<protein>
    <recommendedName>
        <fullName evidence="4">Fungal lipase-type domain-containing protein</fullName>
    </recommendedName>
</protein>
<keyword evidence="1" id="KW-0378">Hydrolase</keyword>
<dbReference type="InterPro" id="IPR027417">
    <property type="entry name" value="P-loop_NTPase"/>
</dbReference>
<dbReference type="Gramene" id="KZN12106">
    <property type="protein sequence ID" value="KZN12106"/>
    <property type="gene ID" value="DCAR_004762"/>
</dbReference>
<evidence type="ECO:0000256" key="3">
    <source>
        <dbReference type="SAM" id="Phobius"/>
    </source>
</evidence>
<keyword evidence="3" id="KW-1133">Transmembrane helix</keyword>
<reference evidence="5" key="2">
    <citation type="submission" date="2022-03" db="EMBL/GenBank/DDBJ databases">
        <title>Draft title - Genomic analysis of global carrot germplasm unveils the trajectory of domestication and the origin of high carotenoid orange carrot.</title>
        <authorList>
            <person name="Iorizzo M."/>
            <person name="Ellison S."/>
            <person name="Senalik D."/>
            <person name="Macko-Podgorni A."/>
            <person name="Grzebelus D."/>
            <person name="Bostan H."/>
            <person name="Rolling W."/>
            <person name="Curaba J."/>
            <person name="Simon P."/>
        </authorList>
    </citation>
    <scope>NUCLEOTIDE SEQUENCE</scope>
    <source>
        <tissue evidence="5">Leaf</tissue>
    </source>
</reference>
<dbReference type="InterPro" id="IPR029058">
    <property type="entry name" value="AB_hydrolase_fold"/>
</dbReference>
<dbReference type="Pfam" id="PF01764">
    <property type="entry name" value="Lipase_3"/>
    <property type="match status" value="1"/>
</dbReference>